<evidence type="ECO:0008006" key="4">
    <source>
        <dbReference type="Google" id="ProtNLM"/>
    </source>
</evidence>
<gene>
    <name evidence="2" type="ORF">POCTA_138.1.T0890044</name>
</gene>
<comment type="caution">
    <text evidence="2">The sequence shown here is derived from an EMBL/GenBank/DDBJ whole genome shotgun (WGS) entry which is preliminary data.</text>
</comment>
<dbReference type="OrthoDB" id="292999at2759"/>
<dbReference type="Proteomes" id="UP000683925">
    <property type="component" value="Unassembled WGS sequence"/>
</dbReference>
<evidence type="ECO:0000313" key="2">
    <source>
        <dbReference type="EMBL" id="CAD8186973.1"/>
    </source>
</evidence>
<dbReference type="EMBL" id="CAJJDP010000088">
    <property type="protein sequence ID" value="CAD8186973.1"/>
    <property type="molecule type" value="Genomic_DNA"/>
</dbReference>
<feature type="region of interest" description="Disordered" evidence="1">
    <location>
        <begin position="163"/>
        <end position="216"/>
    </location>
</feature>
<name>A0A8S1WD05_PAROT</name>
<keyword evidence="3" id="KW-1185">Reference proteome</keyword>
<reference evidence="2" key="1">
    <citation type="submission" date="2021-01" db="EMBL/GenBank/DDBJ databases">
        <authorList>
            <consortium name="Genoscope - CEA"/>
            <person name="William W."/>
        </authorList>
    </citation>
    <scope>NUCLEOTIDE SEQUENCE</scope>
</reference>
<protein>
    <recommendedName>
        <fullName evidence="4">DBF4-type domain-containing protein</fullName>
    </recommendedName>
</protein>
<evidence type="ECO:0000313" key="3">
    <source>
        <dbReference type="Proteomes" id="UP000683925"/>
    </source>
</evidence>
<proteinExistence type="predicted"/>
<dbReference type="AlphaFoldDB" id="A0A8S1WD05"/>
<accession>A0A8S1WD05</accession>
<evidence type="ECO:0000256" key="1">
    <source>
        <dbReference type="SAM" id="MobiDB-lite"/>
    </source>
</evidence>
<organism evidence="2 3">
    <name type="scientific">Paramecium octaurelia</name>
    <dbReference type="NCBI Taxonomy" id="43137"/>
    <lineage>
        <taxon>Eukaryota</taxon>
        <taxon>Sar</taxon>
        <taxon>Alveolata</taxon>
        <taxon>Ciliophora</taxon>
        <taxon>Intramacronucleata</taxon>
        <taxon>Oligohymenophorea</taxon>
        <taxon>Peniculida</taxon>
        <taxon>Parameciidae</taxon>
        <taxon>Paramecium</taxon>
    </lineage>
</organism>
<dbReference type="OMA" id="ADMQMEM"/>
<sequence>MAGEKIQGQGKRKCQPRCPEHQFNLHPKSLKCWLKQSTNIDFCPLYNDALACFQNIVPVFNQDEQQCLPGFILEVDRNDYLKSMQKYKEDHQRKIQEYTMKKTKLQIPKPGRKHRYCGVCRKPYADYLEHIKSSDHINCFNRHDFVHVILKIIDEDYKSRDENKIQNDSSTYTPKAVMPKKRGPKPKVQVEQGEPKKRGRKPLEPQAAKRIKTQPQMREVLMPVRQQQPPPPPPPPPQTYFPQPYYFQYHHLNQMIQYGALQIPPQFRVGFPFQMPVVADMQMEMQCEDMIVDGKIEDRPQFD</sequence>